<dbReference type="PANTHER" id="PTHR11649">
    <property type="entry name" value="MSS1/TRME-RELATED GTP-BINDING PROTEIN"/>
    <property type="match status" value="1"/>
</dbReference>
<evidence type="ECO:0000256" key="9">
    <source>
        <dbReference type="ARBA" id="ARBA00023306"/>
    </source>
</evidence>
<sequence length="203" mass="23150">MDIIDASYLISSPSVDKCPKPDKPEYAFIGRSNVGKSSLINALTSKKELAKVSSSPGKTQLINHFVVTAGNDRKEWYLVDLPGYGYAKRSMSQRKTWEKMIENYIRQRENLITLFVLIDSRHEPQALDLKFVNQLGEWGIPFTLIFTKADKTTQRETAANVKRFLEALKETWEELPAHFVTSAVKHTGIRQILSYINELNVTN</sequence>
<dbReference type="EMBL" id="CP011390">
    <property type="protein sequence ID" value="ANE50490.1"/>
    <property type="molecule type" value="Genomic_DNA"/>
</dbReference>
<proteinExistence type="inferred from homology"/>
<dbReference type="SUPFAM" id="SSF52540">
    <property type="entry name" value="P-loop containing nucleoside triphosphate hydrolases"/>
    <property type="match status" value="1"/>
</dbReference>
<comment type="function">
    <text evidence="10">Necessary for normal cell division and for the maintenance of normal septation.</text>
</comment>
<dbReference type="Gene3D" id="3.40.50.300">
    <property type="entry name" value="P-loop containing nucleotide triphosphate hydrolases"/>
    <property type="match status" value="1"/>
</dbReference>
<evidence type="ECO:0000256" key="2">
    <source>
        <dbReference type="ARBA" id="ARBA00009638"/>
    </source>
</evidence>
<evidence type="ECO:0000256" key="3">
    <source>
        <dbReference type="ARBA" id="ARBA00022618"/>
    </source>
</evidence>
<dbReference type="KEGG" id="fla:SY85_08265"/>
<evidence type="ECO:0000256" key="8">
    <source>
        <dbReference type="ARBA" id="ARBA00023210"/>
    </source>
</evidence>
<evidence type="ECO:0000256" key="1">
    <source>
        <dbReference type="ARBA" id="ARBA00001946"/>
    </source>
</evidence>
<dbReference type="InterPro" id="IPR030393">
    <property type="entry name" value="G_ENGB_dom"/>
</dbReference>
<keyword evidence="4" id="KW-0479">Metal-binding</keyword>
<dbReference type="PANTHER" id="PTHR11649:SF13">
    <property type="entry name" value="ENGB-TYPE G DOMAIN-CONTAINING PROTEIN"/>
    <property type="match status" value="1"/>
</dbReference>
<evidence type="ECO:0000256" key="7">
    <source>
        <dbReference type="ARBA" id="ARBA00023134"/>
    </source>
</evidence>
<dbReference type="NCBIfam" id="TIGR03598">
    <property type="entry name" value="GTPase_YsxC"/>
    <property type="match status" value="1"/>
</dbReference>
<dbReference type="CDD" id="cd01876">
    <property type="entry name" value="YihA_EngB"/>
    <property type="match status" value="1"/>
</dbReference>
<keyword evidence="13" id="KW-1185">Reference proteome</keyword>
<keyword evidence="5 10" id="KW-0547">Nucleotide-binding</keyword>
<dbReference type="GO" id="GO:0000917">
    <property type="term" value="P:division septum assembly"/>
    <property type="evidence" value="ECO:0007669"/>
    <property type="project" value="UniProtKB-KW"/>
</dbReference>
<keyword evidence="8 10" id="KW-0717">Septation</keyword>
<evidence type="ECO:0000256" key="10">
    <source>
        <dbReference type="HAMAP-Rule" id="MF_00321"/>
    </source>
</evidence>
<dbReference type="FunFam" id="3.40.50.300:FF:000098">
    <property type="entry name" value="Probable GTP-binding protein EngB"/>
    <property type="match status" value="1"/>
</dbReference>
<dbReference type="InterPro" id="IPR006073">
    <property type="entry name" value="GTP-bd"/>
</dbReference>
<dbReference type="RefSeq" id="WP_066403423.1">
    <property type="nucleotide sequence ID" value="NZ_CP011390.1"/>
</dbReference>
<dbReference type="PATRIC" id="fig|1492898.3.peg.1778"/>
<reference evidence="13" key="1">
    <citation type="submission" date="2015-01" db="EMBL/GenBank/DDBJ databases">
        <title>Flavisolibacter sp./LCS9/ whole genome sequencing.</title>
        <authorList>
            <person name="Kim M.K."/>
            <person name="Srinivasan S."/>
            <person name="Lee J.-J."/>
        </authorList>
    </citation>
    <scope>NUCLEOTIDE SEQUENCE [LARGE SCALE GENOMIC DNA]</scope>
    <source>
        <strain evidence="13">LCS9</strain>
    </source>
</reference>
<dbReference type="PROSITE" id="PS51706">
    <property type="entry name" value="G_ENGB"/>
    <property type="match status" value="1"/>
</dbReference>
<comment type="cofactor">
    <cofactor evidence="1">
        <name>Mg(2+)</name>
        <dbReference type="ChEBI" id="CHEBI:18420"/>
    </cofactor>
</comment>
<evidence type="ECO:0000256" key="5">
    <source>
        <dbReference type="ARBA" id="ARBA00022741"/>
    </source>
</evidence>
<dbReference type="OrthoDB" id="9804921at2"/>
<evidence type="ECO:0000313" key="13">
    <source>
        <dbReference type="Proteomes" id="UP000077177"/>
    </source>
</evidence>
<evidence type="ECO:0000256" key="4">
    <source>
        <dbReference type="ARBA" id="ARBA00022723"/>
    </source>
</evidence>
<dbReference type="GO" id="GO:0046872">
    <property type="term" value="F:metal ion binding"/>
    <property type="evidence" value="ECO:0007669"/>
    <property type="project" value="UniProtKB-KW"/>
</dbReference>
<dbReference type="Pfam" id="PF01926">
    <property type="entry name" value="MMR_HSR1"/>
    <property type="match status" value="1"/>
</dbReference>
<dbReference type="InterPro" id="IPR027417">
    <property type="entry name" value="P-loop_NTPase"/>
</dbReference>
<gene>
    <name evidence="10" type="primary">engB</name>
    <name evidence="12" type="ORF">SY85_08265</name>
</gene>
<name>A0A172TTX9_9BACT</name>
<feature type="domain" description="EngB-type G" evidence="11">
    <location>
        <begin position="22"/>
        <end position="202"/>
    </location>
</feature>
<evidence type="ECO:0000256" key="6">
    <source>
        <dbReference type="ARBA" id="ARBA00022842"/>
    </source>
</evidence>
<comment type="similarity">
    <text evidence="2 10">Belongs to the TRAFAC class TrmE-Era-EngA-EngB-Septin-like GTPase superfamily. EngB GTPase family.</text>
</comment>
<evidence type="ECO:0000313" key="12">
    <source>
        <dbReference type="EMBL" id="ANE50490.1"/>
    </source>
</evidence>
<keyword evidence="3 10" id="KW-0132">Cell division</keyword>
<dbReference type="HAMAP" id="MF_00321">
    <property type="entry name" value="GTPase_EngB"/>
    <property type="match status" value="1"/>
</dbReference>
<accession>A0A172TTX9</accession>
<keyword evidence="9 10" id="KW-0131">Cell cycle</keyword>
<keyword evidence="6" id="KW-0460">Magnesium</keyword>
<organism evidence="12 13">
    <name type="scientific">Flavisolibacter tropicus</name>
    <dbReference type="NCBI Taxonomy" id="1492898"/>
    <lineage>
        <taxon>Bacteria</taxon>
        <taxon>Pseudomonadati</taxon>
        <taxon>Bacteroidota</taxon>
        <taxon>Chitinophagia</taxon>
        <taxon>Chitinophagales</taxon>
        <taxon>Chitinophagaceae</taxon>
        <taxon>Flavisolibacter</taxon>
    </lineage>
</organism>
<dbReference type="AlphaFoldDB" id="A0A172TTX9"/>
<evidence type="ECO:0000259" key="11">
    <source>
        <dbReference type="PROSITE" id="PS51706"/>
    </source>
</evidence>
<dbReference type="InterPro" id="IPR019987">
    <property type="entry name" value="GTP-bd_ribosome_bio_YsxC"/>
</dbReference>
<protein>
    <recommendedName>
        <fullName evidence="10">Probable GTP-binding protein EngB</fullName>
    </recommendedName>
</protein>
<keyword evidence="7 10" id="KW-0342">GTP-binding</keyword>
<dbReference type="STRING" id="1492898.SY85_08265"/>
<reference evidence="12 13" key="2">
    <citation type="journal article" date="2016" name="Int. J. Syst. Evol. Microbiol.">
        <title>Flavisolibacter tropicus sp. nov., isolated from tropical soil.</title>
        <authorList>
            <person name="Lee J.J."/>
            <person name="Kang M.S."/>
            <person name="Kim G.S."/>
            <person name="Lee C.S."/>
            <person name="Lim S."/>
            <person name="Lee J."/>
            <person name="Roh S.H."/>
            <person name="Kang H."/>
            <person name="Ha J.M."/>
            <person name="Bae S."/>
            <person name="Jung H.Y."/>
            <person name="Kim M.K."/>
        </authorList>
    </citation>
    <scope>NUCLEOTIDE SEQUENCE [LARGE SCALE GENOMIC DNA]</scope>
    <source>
        <strain evidence="12 13">LCS9</strain>
    </source>
</reference>
<dbReference type="Proteomes" id="UP000077177">
    <property type="component" value="Chromosome"/>
</dbReference>
<dbReference type="GO" id="GO:0005525">
    <property type="term" value="F:GTP binding"/>
    <property type="evidence" value="ECO:0007669"/>
    <property type="project" value="UniProtKB-UniRule"/>
</dbReference>